<dbReference type="SUPFAM" id="SSF63848">
    <property type="entry name" value="Cell-division inhibitor MinC, C-terminal domain"/>
    <property type="match status" value="1"/>
</dbReference>
<gene>
    <name evidence="6 9" type="primary">minC</name>
    <name evidence="9" type="ORF">AM506_03435</name>
</gene>
<evidence type="ECO:0000256" key="1">
    <source>
        <dbReference type="ARBA" id="ARBA00006291"/>
    </source>
</evidence>
<dbReference type="InterPro" id="IPR036145">
    <property type="entry name" value="MinC_C_sf"/>
</dbReference>
<dbReference type="InterPro" id="IPR013033">
    <property type="entry name" value="MinC"/>
</dbReference>
<evidence type="ECO:0000256" key="5">
    <source>
        <dbReference type="ARBA" id="ARBA00046874"/>
    </source>
</evidence>
<dbReference type="InterPro" id="IPR016098">
    <property type="entry name" value="CAP/MinC_C"/>
</dbReference>
<dbReference type="Gene3D" id="3.30.160.540">
    <property type="match status" value="1"/>
</dbReference>
<keyword evidence="4 6" id="KW-0131">Cell cycle</keyword>
<dbReference type="InterPro" id="IPR005526">
    <property type="entry name" value="Septum_form_inhib_MinC_C"/>
</dbReference>
<dbReference type="InterPro" id="IPR055219">
    <property type="entry name" value="MinC_N_1"/>
</dbReference>
<dbReference type="Pfam" id="PF03775">
    <property type="entry name" value="MinC_C"/>
    <property type="match status" value="1"/>
</dbReference>
<comment type="caution">
    <text evidence="9">The sequence shown here is derived from an EMBL/GenBank/DDBJ whole genome shotgun (WGS) entry which is preliminary data.</text>
</comment>
<evidence type="ECO:0000313" key="9">
    <source>
        <dbReference type="EMBL" id="KPL60805.1"/>
    </source>
</evidence>
<dbReference type="eggNOG" id="COG0850">
    <property type="taxonomic scope" value="Bacteria"/>
</dbReference>
<evidence type="ECO:0000256" key="4">
    <source>
        <dbReference type="ARBA" id="ARBA00023306"/>
    </source>
</evidence>
<evidence type="ECO:0000313" key="10">
    <source>
        <dbReference type="Proteomes" id="UP000050398"/>
    </source>
</evidence>
<dbReference type="HAMAP" id="MF_00267">
    <property type="entry name" value="MinC"/>
    <property type="match status" value="1"/>
</dbReference>
<comment type="subunit">
    <text evidence="5 6">Interacts with MinD and FtsZ.</text>
</comment>
<dbReference type="Pfam" id="PF22642">
    <property type="entry name" value="MinC_N_1"/>
    <property type="match status" value="1"/>
</dbReference>
<reference evidence="9 10" key="1">
    <citation type="submission" date="2015-08" db="EMBL/GenBank/DDBJ databases">
        <title>Draft Genome Sequence of Bacillus vietnamensis UCD-SED5.</title>
        <authorList>
            <person name="Lee R.D."/>
            <person name="Jospin G."/>
            <person name="Lang J.M."/>
            <person name="Coil D.A."/>
            <person name="Eisen J.A."/>
        </authorList>
    </citation>
    <scope>NUCLEOTIDE SEQUENCE [LARGE SCALE GENOMIC DNA]</scope>
    <source>
        <strain evidence="9 10">UCD-SED5</strain>
    </source>
</reference>
<dbReference type="Gene3D" id="2.160.20.70">
    <property type="match status" value="1"/>
</dbReference>
<dbReference type="AlphaFoldDB" id="A0A0P6W3R1"/>
<keyword evidence="2 6" id="KW-0132">Cell division</keyword>
<comment type="similarity">
    <text evidence="1 6">Belongs to the MinC family.</text>
</comment>
<accession>A0A0P6W3R1</accession>
<protein>
    <recommendedName>
        <fullName evidence="6">Probable septum site-determining protein MinC</fullName>
    </recommendedName>
</protein>
<dbReference type="EMBL" id="LIXZ01000002">
    <property type="protein sequence ID" value="KPL60805.1"/>
    <property type="molecule type" value="Genomic_DNA"/>
</dbReference>
<evidence type="ECO:0000259" key="8">
    <source>
        <dbReference type="Pfam" id="PF22642"/>
    </source>
</evidence>
<evidence type="ECO:0000256" key="6">
    <source>
        <dbReference type="HAMAP-Rule" id="MF_00267"/>
    </source>
</evidence>
<dbReference type="Proteomes" id="UP000050398">
    <property type="component" value="Unassembled WGS sequence"/>
</dbReference>
<dbReference type="RefSeq" id="WP_060670859.1">
    <property type="nucleotide sequence ID" value="NZ_LIXZ01000002.1"/>
</dbReference>
<keyword evidence="3 6" id="KW-0717">Septation</keyword>
<sequence length="226" mass="24984">MNKKPNVMIKGTKEGLTLHLNDQCSFHELKKELDDKLSAQYRETEGTPLLTVNIQTGNRYLAEDQVEELKEIVRQKRNLVVNEVWSNVITKNDAEKLIDERNIETLTGVVRSGQVVEVSGDILVVGDVNPGGKVLAGGNIYILGSLKGIAHAGCNGNHESVIVASKMLPSQLRIADSLNRAPDRVEEEDDREMECAYVDESGQIVVDRLQVLKHLRPNITSFKGGS</sequence>
<evidence type="ECO:0000256" key="2">
    <source>
        <dbReference type="ARBA" id="ARBA00022618"/>
    </source>
</evidence>
<dbReference type="PANTHER" id="PTHR34108">
    <property type="entry name" value="SEPTUM SITE-DETERMINING PROTEIN MINC"/>
    <property type="match status" value="1"/>
</dbReference>
<dbReference type="GO" id="GO:0000917">
    <property type="term" value="P:division septum assembly"/>
    <property type="evidence" value="ECO:0007669"/>
    <property type="project" value="UniProtKB-KW"/>
</dbReference>
<name>A0A0P6W3R1_9BACI</name>
<organism evidence="9 10">
    <name type="scientific">Rossellomorea vietnamensis</name>
    <dbReference type="NCBI Taxonomy" id="218284"/>
    <lineage>
        <taxon>Bacteria</taxon>
        <taxon>Bacillati</taxon>
        <taxon>Bacillota</taxon>
        <taxon>Bacilli</taxon>
        <taxon>Bacillales</taxon>
        <taxon>Bacillaceae</taxon>
        <taxon>Rossellomorea</taxon>
    </lineage>
</organism>
<feature type="domain" description="Septum formation inhibitor MinC C-terminal" evidence="7">
    <location>
        <begin position="107"/>
        <end position="206"/>
    </location>
</feature>
<evidence type="ECO:0000256" key="3">
    <source>
        <dbReference type="ARBA" id="ARBA00023210"/>
    </source>
</evidence>
<dbReference type="NCBIfam" id="TIGR01222">
    <property type="entry name" value="minC"/>
    <property type="match status" value="1"/>
</dbReference>
<comment type="function">
    <text evidence="6">Cell division inhibitor that blocks the formation of polar Z ring septums. Rapidly oscillates between the poles of the cell to destabilize FtsZ filaments that have formed before they mature into polar Z rings. Prevents FtsZ polymerization.</text>
</comment>
<proteinExistence type="inferred from homology"/>
<dbReference type="OrthoDB" id="9790810at2"/>
<feature type="domain" description="Septum site-determining protein MinC N-terminal" evidence="8">
    <location>
        <begin position="7"/>
        <end position="84"/>
    </location>
</feature>
<dbReference type="GO" id="GO:0000902">
    <property type="term" value="P:cell morphogenesis"/>
    <property type="evidence" value="ECO:0007669"/>
    <property type="project" value="InterPro"/>
</dbReference>
<dbReference type="GO" id="GO:1901891">
    <property type="term" value="P:regulation of cell septum assembly"/>
    <property type="evidence" value="ECO:0007669"/>
    <property type="project" value="InterPro"/>
</dbReference>
<dbReference type="PANTHER" id="PTHR34108:SF1">
    <property type="entry name" value="SEPTUM SITE-DETERMINING PROTEIN MINC"/>
    <property type="match status" value="1"/>
</dbReference>
<evidence type="ECO:0000259" key="7">
    <source>
        <dbReference type="Pfam" id="PF03775"/>
    </source>
</evidence>
<dbReference type="PATRIC" id="fig|218284.4.peg.730"/>